<dbReference type="EMBL" id="KU686206">
    <property type="protein sequence ID" value="AOV60625.1"/>
    <property type="molecule type" value="Genomic_DNA"/>
</dbReference>
<dbReference type="Pfam" id="PF13640">
    <property type="entry name" value="2OG-FeII_Oxy_3"/>
    <property type="match status" value="1"/>
</dbReference>
<dbReference type="EMBL" id="KU686205">
    <property type="protein sequence ID" value="AOV60397.1"/>
    <property type="molecule type" value="Genomic_DNA"/>
</dbReference>
<evidence type="ECO:0000313" key="7">
    <source>
        <dbReference type="EMBL" id="AOV60169.1"/>
    </source>
</evidence>
<name>A0A1D8KPB9_9CAUD</name>
<evidence type="ECO:0000256" key="5">
    <source>
        <dbReference type="ARBA" id="ARBA00023004"/>
    </source>
</evidence>
<dbReference type="EMBL" id="KU686204">
    <property type="protein sequence ID" value="AOV60169.1"/>
    <property type="molecule type" value="Genomic_DNA"/>
</dbReference>
<dbReference type="InterPro" id="IPR005123">
    <property type="entry name" value="Oxoglu/Fe-dep_dioxygenase_dom"/>
</dbReference>
<evidence type="ECO:0000313" key="12">
    <source>
        <dbReference type="Proteomes" id="UP000241903"/>
    </source>
</evidence>
<dbReference type="GO" id="GO:0031418">
    <property type="term" value="F:L-ascorbic acid binding"/>
    <property type="evidence" value="ECO:0007669"/>
    <property type="project" value="InterPro"/>
</dbReference>
<dbReference type="RefSeq" id="YP_009322457.1">
    <property type="nucleotide sequence ID" value="NC_031922.1"/>
</dbReference>
<keyword evidence="2" id="KW-0479">Metal-binding</keyword>
<dbReference type="InterPro" id="IPR006620">
    <property type="entry name" value="Pro_4_hyd_alph"/>
</dbReference>
<evidence type="ECO:0000313" key="10">
    <source>
        <dbReference type="Proteomes" id="UP000202784"/>
    </source>
</evidence>
<dbReference type="SMART" id="SM00702">
    <property type="entry name" value="P4Hc"/>
    <property type="match status" value="1"/>
</dbReference>
<keyword evidence="4" id="KW-0560">Oxidoreductase</keyword>
<dbReference type="OrthoDB" id="18846at10239"/>
<comment type="cofactor">
    <cofactor evidence="1">
        <name>L-ascorbate</name>
        <dbReference type="ChEBI" id="CHEBI:38290"/>
    </cofactor>
</comment>
<evidence type="ECO:0000256" key="1">
    <source>
        <dbReference type="ARBA" id="ARBA00001961"/>
    </source>
</evidence>
<gene>
    <name evidence="9" type="ORF">N161109_022</name>
    <name evidence="7" type="ORF">S050808_022</name>
    <name evidence="8" type="ORF">S820908_022</name>
</gene>
<dbReference type="GO" id="GO:0005506">
    <property type="term" value="F:iron ion binding"/>
    <property type="evidence" value="ECO:0007669"/>
    <property type="project" value="InterPro"/>
</dbReference>
<feature type="domain" description="Fe2OG dioxygenase" evidence="6">
    <location>
        <begin position="99"/>
        <end position="201"/>
    </location>
</feature>
<organism evidence="8 12">
    <name type="scientific">Synechococcus phage S-CAM9</name>
    <dbReference type="NCBI Taxonomy" id="1883369"/>
    <lineage>
        <taxon>Viruses</taxon>
        <taxon>Duplodnaviria</taxon>
        <taxon>Heunggongvirae</taxon>
        <taxon>Uroviricota</taxon>
        <taxon>Caudoviricetes</taxon>
        <taxon>Pantevenvirales</taxon>
        <taxon>Kyanoviridae</taxon>
        <taxon>Kanaloavirus</taxon>
        <taxon>Kanaloavirus scam9</taxon>
    </lineage>
</organism>
<evidence type="ECO:0000313" key="9">
    <source>
        <dbReference type="EMBL" id="AOV60625.1"/>
    </source>
</evidence>
<dbReference type="GO" id="GO:0016705">
    <property type="term" value="F:oxidoreductase activity, acting on paired donors, with incorporation or reduction of molecular oxygen"/>
    <property type="evidence" value="ECO:0007669"/>
    <property type="project" value="InterPro"/>
</dbReference>
<dbReference type="Proteomes" id="UP000240393">
    <property type="component" value="Segment"/>
</dbReference>
<proteinExistence type="predicted"/>
<dbReference type="GO" id="GO:0051213">
    <property type="term" value="F:dioxygenase activity"/>
    <property type="evidence" value="ECO:0007669"/>
    <property type="project" value="UniProtKB-KW"/>
</dbReference>
<keyword evidence="3" id="KW-0223">Dioxygenase</keyword>
<protein>
    <submittedName>
        <fullName evidence="8">2OG-Fe(II) oxygenase superfamily domain containing protein</fullName>
    </submittedName>
</protein>
<dbReference type="GeneID" id="30307819"/>
<evidence type="ECO:0000259" key="6">
    <source>
        <dbReference type="PROSITE" id="PS51471"/>
    </source>
</evidence>
<keyword evidence="10" id="KW-1185">Reference proteome</keyword>
<dbReference type="PROSITE" id="PS51471">
    <property type="entry name" value="FE2OG_OXY"/>
    <property type="match status" value="1"/>
</dbReference>
<evidence type="ECO:0000313" key="8">
    <source>
        <dbReference type="EMBL" id="AOV60397.1"/>
    </source>
</evidence>
<evidence type="ECO:0000256" key="3">
    <source>
        <dbReference type="ARBA" id="ARBA00022964"/>
    </source>
</evidence>
<dbReference type="KEGG" id="vg:30307819"/>
<evidence type="ECO:0000313" key="11">
    <source>
        <dbReference type="Proteomes" id="UP000240393"/>
    </source>
</evidence>
<dbReference type="InterPro" id="IPR044862">
    <property type="entry name" value="Pro_4_hyd_alph_FE2OG_OXY"/>
</dbReference>
<dbReference type="Proteomes" id="UP000241903">
    <property type="component" value="Segment"/>
</dbReference>
<evidence type="ECO:0000256" key="2">
    <source>
        <dbReference type="ARBA" id="ARBA00022723"/>
    </source>
</evidence>
<dbReference type="Proteomes" id="UP000202784">
    <property type="component" value="Segment"/>
</dbReference>
<evidence type="ECO:0000256" key="4">
    <source>
        <dbReference type="ARBA" id="ARBA00023002"/>
    </source>
</evidence>
<sequence length="206" mass="23777">MTIPLIVKDNFLTNEELTPIIKETNVLLKQLRSGKYSAPAREPDGTSKKQNKALAYQSYYSDSYKFSPTVQTLNRKIFNENLYAEFDSLILRGLQRSIDWAANMISYYEDDDYYKPHYDGCLITGLYWFDIKPRKFSGGEFCLYKEIDADKLTEPLIIKPLHNRFIAFPSCLYHAVKPVILDKQWKNQGHGRIAVSTFCGHGGRAK</sequence>
<dbReference type="Gene3D" id="2.60.120.620">
    <property type="entry name" value="q2cbj1_9rhob like domain"/>
    <property type="match status" value="1"/>
</dbReference>
<keyword evidence="5" id="KW-0408">Iron</keyword>
<accession>A0A1D8KPB9</accession>
<reference evidence="10 11" key="1">
    <citation type="journal article" date="2016" name="Virology">
        <title>The genomic content and context of auxiliary metabolic genes in marine cyanomyoviruses.</title>
        <authorList>
            <person name="Crummett L.T."/>
            <person name="Puxty R.J."/>
            <person name="Weihe C."/>
            <person name="Marston M.F."/>
            <person name="Martiny J.B."/>
        </authorList>
    </citation>
    <scope>NUCLEOTIDE SEQUENCE [LARGE SCALE GENOMIC DNA]</scope>
    <source>
        <strain evidence="7">0808SB05</strain>
        <strain evidence="8">0908SB82</strain>
        <strain evidence="9">1109NB16</strain>
    </source>
</reference>